<dbReference type="SUPFAM" id="SSF50494">
    <property type="entry name" value="Trypsin-like serine proteases"/>
    <property type="match status" value="1"/>
</dbReference>
<dbReference type="EMBL" id="BAAAOH010000001">
    <property type="protein sequence ID" value="GAA1974548.1"/>
    <property type="molecule type" value="Genomic_DNA"/>
</dbReference>
<organism evidence="2 3">
    <name type="scientific">Microbacterium pumilum</name>
    <dbReference type="NCBI Taxonomy" id="344165"/>
    <lineage>
        <taxon>Bacteria</taxon>
        <taxon>Bacillati</taxon>
        <taxon>Actinomycetota</taxon>
        <taxon>Actinomycetes</taxon>
        <taxon>Micrococcales</taxon>
        <taxon>Microbacteriaceae</taxon>
        <taxon>Microbacterium</taxon>
    </lineage>
</organism>
<dbReference type="Pfam" id="PF13365">
    <property type="entry name" value="Trypsin_2"/>
    <property type="match status" value="1"/>
</dbReference>
<accession>A0ABN2RT96</accession>
<gene>
    <name evidence="2" type="ORF">GCM10009777_03900</name>
</gene>
<dbReference type="Proteomes" id="UP001500326">
    <property type="component" value="Unassembled WGS sequence"/>
</dbReference>
<comment type="caution">
    <text evidence="2">The sequence shown here is derived from an EMBL/GenBank/DDBJ whole genome shotgun (WGS) entry which is preliminary data.</text>
</comment>
<keyword evidence="3" id="KW-1185">Reference proteome</keyword>
<dbReference type="Gene3D" id="2.40.10.120">
    <property type="match status" value="1"/>
</dbReference>
<reference evidence="2 3" key="1">
    <citation type="journal article" date="2019" name="Int. J. Syst. Evol. Microbiol.">
        <title>The Global Catalogue of Microorganisms (GCM) 10K type strain sequencing project: providing services to taxonomists for standard genome sequencing and annotation.</title>
        <authorList>
            <consortium name="The Broad Institute Genomics Platform"/>
            <consortium name="The Broad Institute Genome Sequencing Center for Infectious Disease"/>
            <person name="Wu L."/>
            <person name="Ma J."/>
        </authorList>
    </citation>
    <scope>NUCLEOTIDE SEQUENCE [LARGE SCALE GENOMIC DNA]</scope>
    <source>
        <strain evidence="2 3">JCM 14902</strain>
    </source>
</reference>
<evidence type="ECO:0000313" key="3">
    <source>
        <dbReference type="Proteomes" id="UP001500326"/>
    </source>
</evidence>
<feature type="compositionally biased region" description="Polar residues" evidence="1">
    <location>
        <begin position="635"/>
        <end position="649"/>
    </location>
</feature>
<protein>
    <recommendedName>
        <fullName evidence="4">Trypsin-like peptidase domain-containing protein</fullName>
    </recommendedName>
</protein>
<evidence type="ECO:0008006" key="4">
    <source>
        <dbReference type="Google" id="ProtNLM"/>
    </source>
</evidence>
<name>A0ABN2RT96_9MICO</name>
<evidence type="ECO:0000256" key="1">
    <source>
        <dbReference type="SAM" id="MobiDB-lite"/>
    </source>
</evidence>
<dbReference type="InterPro" id="IPR009003">
    <property type="entry name" value="Peptidase_S1_PA"/>
</dbReference>
<evidence type="ECO:0000313" key="2">
    <source>
        <dbReference type="EMBL" id="GAA1974548.1"/>
    </source>
</evidence>
<sequence length="649" mass="69843">MAAGRFDDLISLCTYQVGDEGNHGTGFAVSSKLLVTCRHVVEGVAPGGDVPLVRAAADRLALTARVRTMLPAGLGGLAAEPTAAERWPDFALLELTGDDEFPTAVVLDANQPDEGAKVRVGGFASWLGYDTQIYEIGSSVSLDEAGNHYTRITDDIVDEGVSGAAVVTPNGFICGYVNASRLKGGPNGGYFVPLPDVLDAVPQLRELHDRPDAAAGEWVRRIGTAELEAVRRDSGTGDREGAYAPPVIVNLLFHETTVEGQPPRQWTVEVEGDPAAKATWQLGNLGDDLFDALDNWARRHELRTKDQVEILSRVLERAVLPDAIKQALGAVDQRRTPIFRLRTAAEDPLTAIPWEYVTSLSTSELCSFSRYIPVPPKGDIPLEGKQTIRVLVVVDPVAGVTPKSVKTELEGKFATINKEFTTQDPPRIEATVIAQPDWKTFSEAVRPGKDAVGAKWDVVHLVATAAPVGALVMPTIRSQADPVAWNTISSMLVASGAKVVVLQLGSQAAALPPPMSVYFDLLKAKSTINAQFGESMTVSETRALVLCQHITDPGDVTGFSETFYRQLALGRSVENAVQDARRIMSELASEEDYAAFGAVSVVTTMQGDIRLIEEERAPLDRAEQDGGAYADDGRTTAQRKQSTRQGPRL</sequence>
<dbReference type="RefSeq" id="WP_344058008.1">
    <property type="nucleotide sequence ID" value="NZ_BAAAOH010000001.1"/>
</dbReference>
<feature type="region of interest" description="Disordered" evidence="1">
    <location>
        <begin position="614"/>
        <end position="649"/>
    </location>
</feature>
<proteinExistence type="predicted"/>
<feature type="compositionally biased region" description="Basic and acidic residues" evidence="1">
    <location>
        <begin position="614"/>
        <end position="624"/>
    </location>
</feature>